<feature type="signal peptide" evidence="1">
    <location>
        <begin position="1"/>
        <end position="20"/>
    </location>
</feature>
<dbReference type="Pfam" id="PF06586">
    <property type="entry name" value="TraK_N"/>
    <property type="match status" value="1"/>
</dbReference>
<dbReference type="STRING" id="52441.SAMN05216302_102181"/>
<feature type="domain" description="TraK C-terminal" evidence="3">
    <location>
        <begin position="170"/>
        <end position="226"/>
    </location>
</feature>
<reference evidence="5" key="1">
    <citation type="submission" date="2016-10" db="EMBL/GenBank/DDBJ databases">
        <authorList>
            <person name="Varghese N."/>
            <person name="Submissions S."/>
        </authorList>
    </citation>
    <scope>NUCLEOTIDE SEQUENCE [LARGE SCALE GENOMIC DNA]</scope>
    <source>
        <strain evidence="5">Nm69</strain>
    </source>
</reference>
<evidence type="ECO:0000313" key="4">
    <source>
        <dbReference type="EMBL" id="SFK93583.1"/>
    </source>
</evidence>
<feature type="chain" id="PRO_5011676240" evidence="1">
    <location>
        <begin position="21"/>
        <end position="230"/>
    </location>
</feature>
<dbReference type="AlphaFoldDB" id="A0A1I4DKG0"/>
<dbReference type="InterPro" id="IPR055397">
    <property type="entry name" value="TraK_C"/>
</dbReference>
<evidence type="ECO:0000259" key="3">
    <source>
        <dbReference type="Pfam" id="PF23536"/>
    </source>
</evidence>
<gene>
    <name evidence="4" type="ORF">SAMN05216302_102181</name>
</gene>
<keyword evidence="5" id="KW-1185">Reference proteome</keyword>
<protein>
    <submittedName>
        <fullName evidence="4">Conjugal transfer pilus assembly protein TraK</fullName>
    </submittedName>
</protein>
<organism evidence="4 5">
    <name type="scientific">Nitrosomonas aestuarii</name>
    <dbReference type="NCBI Taxonomy" id="52441"/>
    <lineage>
        <taxon>Bacteria</taxon>
        <taxon>Pseudomonadati</taxon>
        <taxon>Pseudomonadota</taxon>
        <taxon>Betaproteobacteria</taxon>
        <taxon>Nitrosomonadales</taxon>
        <taxon>Nitrosomonadaceae</taxon>
        <taxon>Nitrosomonas</taxon>
    </lineage>
</organism>
<accession>A0A1I4DKG0</accession>
<sequence>MRIFLAILLLASLDLSSAVAAQMLRGTPDDLLQANISRTELTLIRVEGQRIRRIFGTEEEFMVIPDADTGTAYIKADTEQTRINLFVLDELNRTWRLALTIIDGFADTIVIGGEDERKVDVLGLNHDMPRNKAIKQYLLALESSSQGSGIEARQENQVIPLWQDSLFVLVKVASGHFRGEKFKLTNLSPSAMVIDERELYRKGVLAISIEQPKLQPAQSTFVYIISENAQ</sequence>
<dbReference type="Pfam" id="PF23536">
    <property type="entry name" value="TraK_C"/>
    <property type="match status" value="1"/>
</dbReference>
<dbReference type="RefSeq" id="WP_170841668.1">
    <property type="nucleotide sequence ID" value="NZ_FOSP01000021.1"/>
</dbReference>
<dbReference type="Proteomes" id="UP000199533">
    <property type="component" value="Unassembled WGS sequence"/>
</dbReference>
<evidence type="ECO:0000256" key="1">
    <source>
        <dbReference type="SAM" id="SignalP"/>
    </source>
</evidence>
<feature type="domain" description="TraK N-terminal" evidence="2">
    <location>
        <begin position="28"/>
        <end position="111"/>
    </location>
</feature>
<dbReference type="EMBL" id="FOSP01000021">
    <property type="protein sequence ID" value="SFK93583.1"/>
    <property type="molecule type" value="Genomic_DNA"/>
</dbReference>
<dbReference type="InterPro" id="IPR010563">
    <property type="entry name" value="TraK_N"/>
</dbReference>
<name>A0A1I4DKG0_9PROT</name>
<evidence type="ECO:0000313" key="5">
    <source>
        <dbReference type="Proteomes" id="UP000199533"/>
    </source>
</evidence>
<evidence type="ECO:0000259" key="2">
    <source>
        <dbReference type="Pfam" id="PF06586"/>
    </source>
</evidence>
<keyword evidence="1" id="KW-0732">Signal</keyword>
<proteinExistence type="predicted"/>